<dbReference type="PANTHER" id="PTHR30273">
    <property type="entry name" value="PERIPLASMIC SIGNAL SENSOR AND SIGMA FACTOR ACTIVATOR FECR-RELATED"/>
    <property type="match status" value="1"/>
</dbReference>
<evidence type="ECO:0000313" key="4">
    <source>
        <dbReference type="EMBL" id="RBL92956.1"/>
    </source>
</evidence>
<protein>
    <submittedName>
        <fullName evidence="4">Iron dicitrate transport regulator FecR</fullName>
    </submittedName>
</protein>
<dbReference type="PIRSF" id="PIRSF018266">
    <property type="entry name" value="FecR"/>
    <property type="match status" value="1"/>
</dbReference>
<dbReference type="GO" id="GO:0016989">
    <property type="term" value="F:sigma factor antagonist activity"/>
    <property type="evidence" value="ECO:0007669"/>
    <property type="project" value="TreeGrafter"/>
</dbReference>
<keyword evidence="1" id="KW-0472">Membrane</keyword>
<feature type="domain" description="FecR protein" evidence="2">
    <location>
        <begin position="172"/>
        <end position="267"/>
    </location>
</feature>
<dbReference type="Pfam" id="PF16344">
    <property type="entry name" value="FecR_C"/>
    <property type="match status" value="1"/>
</dbReference>
<evidence type="ECO:0000256" key="1">
    <source>
        <dbReference type="SAM" id="Phobius"/>
    </source>
</evidence>
<keyword evidence="1" id="KW-0812">Transmembrane</keyword>
<dbReference type="Pfam" id="PF04773">
    <property type="entry name" value="FecR"/>
    <property type="match status" value="1"/>
</dbReference>
<evidence type="ECO:0000313" key="5">
    <source>
        <dbReference type="Proteomes" id="UP000253410"/>
    </source>
</evidence>
<gene>
    <name evidence="4" type="ORF">DF182_10380</name>
</gene>
<evidence type="ECO:0000259" key="3">
    <source>
        <dbReference type="Pfam" id="PF16344"/>
    </source>
</evidence>
<dbReference type="PANTHER" id="PTHR30273:SF2">
    <property type="entry name" value="PROTEIN FECR"/>
    <property type="match status" value="1"/>
</dbReference>
<dbReference type="Proteomes" id="UP000253410">
    <property type="component" value="Unassembled WGS sequence"/>
</dbReference>
<dbReference type="Gene3D" id="2.60.120.1440">
    <property type="match status" value="1"/>
</dbReference>
<dbReference type="InterPro" id="IPR012373">
    <property type="entry name" value="Ferrdict_sens_TM"/>
</dbReference>
<accession>A0A365Y2Z7</accession>
<dbReference type="InterPro" id="IPR032508">
    <property type="entry name" value="FecR_C"/>
</dbReference>
<dbReference type="EMBL" id="QFFJ01000001">
    <property type="protein sequence ID" value="RBL92956.1"/>
    <property type="molecule type" value="Genomic_DNA"/>
</dbReference>
<dbReference type="OrthoDB" id="625980at2"/>
<dbReference type="InterPro" id="IPR006860">
    <property type="entry name" value="FecR"/>
</dbReference>
<dbReference type="Gene3D" id="3.55.50.30">
    <property type="match status" value="1"/>
</dbReference>
<name>A0A365Y2Z7_9BACT</name>
<reference evidence="4 5" key="1">
    <citation type="submission" date="2018-05" db="EMBL/GenBank/DDBJ databases">
        <title>Chitinophaga sp. K3CV102501T nov., isolated from isolated from a monsoon evergreen broad-leaved forest soil.</title>
        <authorList>
            <person name="Lv Y."/>
        </authorList>
    </citation>
    <scope>NUCLEOTIDE SEQUENCE [LARGE SCALE GENOMIC DNA]</scope>
    <source>
        <strain evidence="4 5">GDMCC 1.1325</strain>
    </source>
</reference>
<keyword evidence="1" id="KW-1133">Transmembrane helix</keyword>
<evidence type="ECO:0000259" key="2">
    <source>
        <dbReference type="Pfam" id="PF04773"/>
    </source>
</evidence>
<feature type="transmembrane region" description="Helical" evidence="1">
    <location>
        <begin position="78"/>
        <end position="99"/>
    </location>
</feature>
<sequence length="378" mass="41632">MKVNQDLLNAIEKYLRGEASAEERALVNQWYHSFSDEQVNIPPVPGFDKEEIFGRIQGNLQELVQQPAPSRNRVRRLWLKRTAVAAGITLVLGAGLWWLRISGNAAPSQLAATHAPLPVMPGSNKAILVLDDGSTMALNDSLQAAIGNAQVNGKSLVYTPENNHNSAVQYNTLKTPQGGQFAVVLPDGSKAWLNAASSLKYPTSFNGQQRTVELSGEAYFEIAPDQNKPFIVQVNNMKVQVLGTSFNIMAYPEEKRIQTTLITGAVNVTNGHTTKQLSPGQQAASDSSQQLTVTQADVNAVIAWKDGKFEFAGETIDVALRQLARWYDLQLQFEDGIPEEHLSAVFSRNTSLENIIRMLELSGIHCKLKDRRLIVSRN</sequence>
<keyword evidence="5" id="KW-1185">Reference proteome</keyword>
<comment type="caution">
    <text evidence="4">The sequence shown here is derived from an EMBL/GenBank/DDBJ whole genome shotgun (WGS) entry which is preliminary data.</text>
</comment>
<dbReference type="FunFam" id="2.60.120.1440:FF:000001">
    <property type="entry name" value="Putative anti-sigma factor"/>
    <property type="match status" value="1"/>
</dbReference>
<dbReference type="AlphaFoldDB" id="A0A365Y2Z7"/>
<proteinExistence type="predicted"/>
<dbReference type="RefSeq" id="WP_113615552.1">
    <property type="nucleotide sequence ID" value="NZ_QFFJ01000001.1"/>
</dbReference>
<feature type="domain" description="Protein FecR C-terminal" evidence="3">
    <location>
        <begin position="308"/>
        <end position="375"/>
    </location>
</feature>
<organism evidence="4 5">
    <name type="scientific">Chitinophaga flava</name>
    <dbReference type="NCBI Taxonomy" id="2259036"/>
    <lineage>
        <taxon>Bacteria</taxon>
        <taxon>Pseudomonadati</taxon>
        <taxon>Bacteroidota</taxon>
        <taxon>Chitinophagia</taxon>
        <taxon>Chitinophagales</taxon>
        <taxon>Chitinophagaceae</taxon>
        <taxon>Chitinophaga</taxon>
    </lineage>
</organism>